<evidence type="ECO:0000313" key="2">
    <source>
        <dbReference type="Proteomes" id="UP000199520"/>
    </source>
</evidence>
<name>A0A1I4LVA9_9FIRM</name>
<proteinExistence type="predicted"/>
<organism evidence="1 2">
    <name type="scientific">Pelosinus propionicus DSM 13327</name>
    <dbReference type="NCBI Taxonomy" id="1123291"/>
    <lineage>
        <taxon>Bacteria</taxon>
        <taxon>Bacillati</taxon>
        <taxon>Bacillota</taxon>
        <taxon>Negativicutes</taxon>
        <taxon>Selenomonadales</taxon>
        <taxon>Sporomusaceae</taxon>
        <taxon>Pelosinus</taxon>
    </lineage>
</organism>
<gene>
    <name evidence="1" type="ORF">SAMN04490355_102735</name>
</gene>
<reference evidence="2" key="1">
    <citation type="submission" date="2016-10" db="EMBL/GenBank/DDBJ databases">
        <authorList>
            <person name="Varghese N."/>
            <person name="Submissions S."/>
        </authorList>
    </citation>
    <scope>NUCLEOTIDE SEQUENCE [LARGE SCALE GENOMIC DNA]</scope>
    <source>
        <strain evidence="2">DSM 13327</strain>
    </source>
</reference>
<dbReference type="Proteomes" id="UP000199520">
    <property type="component" value="Unassembled WGS sequence"/>
</dbReference>
<dbReference type="OrthoDB" id="1684878at2"/>
<dbReference type="EMBL" id="FOTS01000027">
    <property type="protein sequence ID" value="SFL94776.1"/>
    <property type="molecule type" value="Genomic_DNA"/>
</dbReference>
<accession>A0A1I4LVA9</accession>
<evidence type="ECO:0000313" key="1">
    <source>
        <dbReference type="EMBL" id="SFL94776.1"/>
    </source>
</evidence>
<protein>
    <submittedName>
        <fullName evidence="1">Uncharacterized protein</fullName>
    </submittedName>
</protein>
<sequence length="85" mass="9228">MNCNIVHCGIASGIPNLEELEKKACKTIEFPRLATTTGNSIALFTMLVLKEILKQQAMNPIDNLTNILAISSSIADLNSSIKIIQ</sequence>
<dbReference type="AlphaFoldDB" id="A0A1I4LVA9"/>
<keyword evidence="2" id="KW-1185">Reference proteome</keyword>
<dbReference type="RefSeq" id="WP_090938808.1">
    <property type="nucleotide sequence ID" value="NZ_FOTS01000027.1"/>
</dbReference>